<dbReference type="Proteomes" id="UP001327560">
    <property type="component" value="Chromosome 6"/>
</dbReference>
<dbReference type="CDD" id="cd01098">
    <property type="entry name" value="PAN_AP_plant"/>
    <property type="match status" value="1"/>
</dbReference>
<evidence type="ECO:0000259" key="21">
    <source>
        <dbReference type="PROSITE" id="PS50927"/>
    </source>
</evidence>
<dbReference type="GO" id="GO:0004674">
    <property type="term" value="F:protein serine/threonine kinase activity"/>
    <property type="evidence" value="ECO:0007669"/>
    <property type="project" value="UniProtKB-KW"/>
</dbReference>
<dbReference type="PANTHER" id="PTHR47974">
    <property type="entry name" value="OS07G0415500 PROTEIN"/>
    <property type="match status" value="1"/>
</dbReference>
<dbReference type="FunFam" id="3.30.200.20:FF:000059">
    <property type="entry name" value="S-receptor-like serine/threonine-protein kinase"/>
    <property type="match status" value="1"/>
</dbReference>
<comment type="subcellular location">
    <subcellularLocation>
        <location evidence="1">Membrane</location>
        <topology evidence="1">Single-pass type I membrane protein</topology>
    </subcellularLocation>
</comment>
<proteinExistence type="inferred from homology"/>
<comment type="similarity">
    <text evidence="17">Belongs to the protein kinase superfamily. Ser/Thr protein kinase family.</text>
</comment>
<dbReference type="EMBL" id="CP136895">
    <property type="protein sequence ID" value="WOL12024.1"/>
    <property type="molecule type" value="Genomic_DNA"/>
</dbReference>
<dbReference type="SUPFAM" id="SSF51110">
    <property type="entry name" value="alpha-D-mannose-specific plant lectins"/>
    <property type="match status" value="1"/>
</dbReference>
<evidence type="ECO:0000256" key="6">
    <source>
        <dbReference type="ARBA" id="ARBA00022729"/>
    </source>
</evidence>
<sequence>MSSFNDYFAHQKRFFLFFLTFSHSQFLRVKLHQTTPTMRNPPHYCTIVSLFLLISSFFPSFSAIDYIARGSSLSVEEHATSFLVSEHDSFACGFYEVGDNAFAFAIWFKNSADRTVAWVANRDRPVNGRGSRISLHKDGALVLTDFDGTVVWSSGTSFGGSVDQVKLFNTGNLAVVDSVSNLLWQSFDSPTNTLLAYQLITKKTPLVSSSSRGSVSSGFYRLYFDNDNVLRLIYDGPEISSIYWPNPFNKVWDNGRSTYNSSRLGSFNKMGHFYSTDKLKFNASDYGQGITRRLTLDYDGNLRLYSLNKEDNGSWSVSWQAIQNSCEIHGTCGRNALCVHEAMFEYCSCLPGFDVIDPSDLSKGCRPKYNFSCKPNENHFLEIPLADFWGFDLAFNAPISFTECKEICEQRCTCQAFVYREEPAECYPKNILFNGRSSSNSNTTAYLKLPKSVPLSQFSAAPSAQPLICDDTKVEQTTPEFYQKTGGKTKWEYFYGFVSALFVIEALFIACGWWFIFRREQMPTATEEGYKMISSQFRRYTYAELRKATRSFKDVVGRGGSGTVYKGVFDDDREMAVKKLEDVIHGEEEFKAELSLIGRIYHKNLVRIFGYCSEGSHKLLISEYIKKGSLDKYLFDSGTSATLLGWRERFKIAVGVAKGLAYLHHECLEWVIHCDVKPENILLDMDFEPRIADFGLVKLLNRGGGGGGGGGSNLSRIRGTRGYIAPEWASSLPINGKVDVYSYGVVLLELVKGERVSNWVMDGAEEVGLVLRRSIVALKEKMESGEEGWIDEFVDHRLDTELNWKQAMLMLQIALSCLEEDRNKRPTMDSVVQMLLLGDD</sequence>
<keyword evidence="10 19" id="KW-1133">Transmembrane helix</keyword>
<feature type="domain" description="Protein kinase" evidence="20">
    <location>
        <begin position="550"/>
        <end position="837"/>
    </location>
</feature>
<dbReference type="GO" id="GO:0016020">
    <property type="term" value="C:membrane"/>
    <property type="evidence" value="ECO:0007669"/>
    <property type="project" value="UniProtKB-SubCell"/>
</dbReference>
<keyword evidence="2 17" id="KW-0723">Serine/threonine-protein kinase</keyword>
<dbReference type="SMART" id="SM00220">
    <property type="entry name" value="S_TKc"/>
    <property type="match status" value="1"/>
</dbReference>
<dbReference type="PROSITE" id="PS00108">
    <property type="entry name" value="PROTEIN_KINASE_ST"/>
    <property type="match status" value="1"/>
</dbReference>
<evidence type="ECO:0000256" key="11">
    <source>
        <dbReference type="ARBA" id="ARBA00023136"/>
    </source>
</evidence>
<evidence type="ECO:0000256" key="7">
    <source>
        <dbReference type="ARBA" id="ARBA00022741"/>
    </source>
</evidence>
<dbReference type="InterPro" id="IPR003609">
    <property type="entry name" value="Pan_app"/>
</dbReference>
<dbReference type="Gene3D" id="1.10.510.10">
    <property type="entry name" value="Transferase(Phosphotransferase) domain 1"/>
    <property type="match status" value="1"/>
</dbReference>
<feature type="domain" description="Bulb-type lectin" evidence="21">
    <location>
        <begin position="58"/>
        <end position="188"/>
    </location>
</feature>
<evidence type="ECO:0000256" key="13">
    <source>
        <dbReference type="ARBA" id="ARBA00023170"/>
    </source>
</evidence>
<dbReference type="SMART" id="SM00108">
    <property type="entry name" value="B_lectin"/>
    <property type="match status" value="1"/>
</dbReference>
<dbReference type="FunFam" id="2.90.10.10:FF:000021">
    <property type="entry name" value="Serine/threonine-protein kinase"/>
    <property type="match status" value="1"/>
</dbReference>
<dbReference type="Gene3D" id="2.90.10.10">
    <property type="entry name" value="Bulb-type lectin domain"/>
    <property type="match status" value="2"/>
</dbReference>
<evidence type="ECO:0000313" key="23">
    <source>
        <dbReference type="EMBL" id="WOL12024.1"/>
    </source>
</evidence>
<keyword evidence="24" id="KW-1185">Reference proteome</keyword>
<dbReference type="Pfam" id="PF00069">
    <property type="entry name" value="Pkinase"/>
    <property type="match status" value="1"/>
</dbReference>
<accession>A0AAQ3KNS3</accession>
<dbReference type="PROSITE" id="PS50948">
    <property type="entry name" value="PAN"/>
    <property type="match status" value="1"/>
</dbReference>
<dbReference type="InterPro" id="IPR024171">
    <property type="entry name" value="SRK-like_kinase"/>
</dbReference>
<dbReference type="PIRSF" id="PIRSF000641">
    <property type="entry name" value="SRK"/>
    <property type="match status" value="1"/>
</dbReference>
<dbReference type="CDD" id="cd00028">
    <property type="entry name" value="B_lectin"/>
    <property type="match status" value="1"/>
</dbReference>
<keyword evidence="14" id="KW-0325">Glycoprotein</keyword>
<keyword evidence="9 17" id="KW-0067">ATP-binding</keyword>
<reference evidence="23 24" key="1">
    <citation type="submission" date="2023-10" db="EMBL/GenBank/DDBJ databases">
        <title>Chromosome-scale genome assembly provides insights into flower coloration mechanisms of Canna indica.</title>
        <authorList>
            <person name="Li C."/>
        </authorList>
    </citation>
    <scope>NUCLEOTIDE SEQUENCE [LARGE SCALE GENOMIC DNA]</scope>
    <source>
        <tissue evidence="23">Flower</tissue>
    </source>
</reference>
<dbReference type="Pfam" id="PF00954">
    <property type="entry name" value="S_locus_glycop"/>
    <property type="match status" value="1"/>
</dbReference>
<dbReference type="InterPro" id="IPR011009">
    <property type="entry name" value="Kinase-like_dom_sf"/>
</dbReference>
<evidence type="ECO:0000259" key="22">
    <source>
        <dbReference type="PROSITE" id="PS50948"/>
    </source>
</evidence>
<dbReference type="PROSITE" id="PS50011">
    <property type="entry name" value="PROTEIN_KINASE_DOM"/>
    <property type="match status" value="1"/>
</dbReference>
<evidence type="ECO:0000256" key="19">
    <source>
        <dbReference type="SAM" id="Phobius"/>
    </source>
</evidence>
<dbReference type="PROSITE" id="PS00107">
    <property type="entry name" value="PROTEIN_KINASE_ATP"/>
    <property type="match status" value="1"/>
</dbReference>
<evidence type="ECO:0000259" key="20">
    <source>
        <dbReference type="PROSITE" id="PS50011"/>
    </source>
</evidence>
<gene>
    <name evidence="23" type="ORF">Cni_G20788</name>
</gene>
<keyword evidence="13 23" id="KW-0675">Receptor</keyword>
<evidence type="ECO:0000313" key="24">
    <source>
        <dbReference type="Proteomes" id="UP001327560"/>
    </source>
</evidence>
<keyword evidence="6" id="KW-0732">Signal</keyword>
<dbReference type="InterPro" id="IPR008271">
    <property type="entry name" value="Ser/Thr_kinase_AS"/>
</dbReference>
<evidence type="ECO:0000256" key="1">
    <source>
        <dbReference type="ARBA" id="ARBA00004479"/>
    </source>
</evidence>
<dbReference type="InterPro" id="IPR000719">
    <property type="entry name" value="Prot_kinase_dom"/>
</dbReference>
<feature type="domain" description="Apple" evidence="22">
    <location>
        <begin position="373"/>
        <end position="450"/>
    </location>
</feature>
<keyword evidence="11 19" id="KW-0472">Membrane</keyword>
<evidence type="ECO:0000256" key="2">
    <source>
        <dbReference type="ARBA" id="ARBA00022527"/>
    </source>
</evidence>
<dbReference type="Gene3D" id="3.30.200.20">
    <property type="entry name" value="Phosphorylase Kinase, domain 1"/>
    <property type="match status" value="1"/>
</dbReference>
<keyword evidence="5 19" id="KW-0812">Transmembrane</keyword>
<keyword evidence="12" id="KW-1015">Disulfide bond</keyword>
<dbReference type="SUPFAM" id="SSF56112">
    <property type="entry name" value="Protein kinase-like (PK-like)"/>
    <property type="match status" value="1"/>
</dbReference>
<dbReference type="GO" id="GO:0051707">
    <property type="term" value="P:response to other organism"/>
    <property type="evidence" value="ECO:0007669"/>
    <property type="project" value="UniProtKB-ARBA"/>
</dbReference>
<keyword evidence="8 17" id="KW-0418">Kinase</keyword>
<evidence type="ECO:0000256" key="16">
    <source>
        <dbReference type="ARBA" id="ARBA00048679"/>
    </source>
</evidence>
<feature type="binding site" evidence="18">
    <location>
        <position position="579"/>
    </location>
    <ligand>
        <name>ATP</name>
        <dbReference type="ChEBI" id="CHEBI:30616"/>
    </ligand>
</feature>
<comment type="catalytic activity">
    <reaction evidence="16 17">
        <text>L-seryl-[protein] + ATP = O-phospho-L-seryl-[protein] + ADP + H(+)</text>
        <dbReference type="Rhea" id="RHEA:17989"/>
        <dbReference type="Rhea" id="RHEA-COMP:9863"/>
        <dbReference type="Rhea" id="RHEA-COMP:11604"/>
        <dbReference type="ChEBI" id="CHEBI:15378"/>
        <dbReference type="ChEBI" id="CHEBI:29999"/>
        <dbReference type="ChEBI" id="CHEBI:30616"/>
        <dbReference type="ChEBI" id="CHEBI:83421"/>
        <dbReference type="ChEBI" id="CHEBI:456216"/>
        <dbReference type="EC" id="2.7.11.1"/>
    </reaction>
</comment>
<evidence type="ECO:0000256" key="14">
    <source>
        <dbReference type="ARBA" id="ARBA00023180"/>
    </source>
</evidence>
<dbReference type="InterPro" id="IPR036426">
    <property type="entry name" value="Bulb-type_lectin_dom_sf"/>
</dbReference>
<dbReference type="AlphaFoldDB" id="A0AAQ3KNS3"/>
<dbReference type="InterPro" id="IPR017441">
    <property type="entry name" value="Protein_kinase_ATP_BS"/>
</dbReference>
<keyword evidence="4 17" id="KW-0808">Transferase</keyword>
<keyword evidence="7 17" id="KW-0547">Nucleotide-binding</keyword>
<organism evidence="23 24">
    <name type="scientific">Canna indica</name>
    <name type="common">Indian-shot</name>
    <dbReference type="NCBI Taxonomy" id="4628"/>
    <lineage>
        <taxon>Eukaryota</taxon>
        <taxon>Viridiplantae</taxon>
        <taxon>Streptophyta</taxon>
        <taxon>Embryophyta</taxon>
        <taxon>Tracheophyta</taxon>
        <taxon>Spermatophyta</taxon>
        <taxon>Magnoliopsida</taxon>
        <taxon>Liliopsida</taxon>
        <taxon>Zingiberales</taxon>
        <taxon>Cannaceae</taxon>
        <taxon>Canna</taxon>
    </lineage>
</organism>
<evidence type="ECO:0000256" key="10">
    <source>
        <dbReference type="ARBA" id="ARBA00022989"/>
    </source>
</evidence>
<evidence type="ECO:0000256" key="3">
    <source>
        <dbReference type="ARBA" id="ARBA00022536"/>
    </source>
</evidence>
<dbReference type="GO" id="GO:0048544">
    <property type="term" value="P:recognition of pollen"/>
    <property type="evidence" value="ECO:0007669"/>
    <property type="project" value="InterPro"/>
</dbReference>
<dbReference type="InterPro" id="IPR001480">
    <property type="entry name" value="Bulb-type_lectin_dom"/>
</dbReference>
<evidence type="ECO:0000256" key="4">
    <source>
        <dbReference type="ARBA" id="ARBA00022679"/>
    </source>
</evidence>
<evidence type="ECO:0000256" key="15">
    <source>
        <dbReference type="ARBA" id="ARBA00047899"/>
    </source>
</evidence>
<dbReference type="PANTHER" id="PTHR47974:SF4">
    <property type="entry name" value="RECEPTOR-LIKE SERINE_THREONINE-PROTEIN KINASE"/>
    <property type="match status" value="1"/>
</dbReference>
<protein>
    <recommendedName>
        <fullName evidence="17">Receptor-like serine/threonine-protein kinase</fullName>
        <ecNumber evidence="17">2.7.11.1</ecNumber>
    </recommendedName>
</protein>
<evidence type="ECO:0000256" key="12">
    <source>
        <dbReference type="ARBA" id="ARBA00023157"/>
    </source>
</evidence>
<comment type="catalytic activity">
    <reaction evidence="15 17">
        <text>L-threonyl-[protein] + ATP = O-phospho-L-threonyl-[protein] + ADP + H(+)</text>
        <dbReference type="Rhea" id="RHEA:46608"/>
        <dbReference type="Rhea" id="RHEA-COMP:11060"/>
        <dbReference type="Rhea" id="RHEA-COMP:11605"/>
        <dbReference type="ChEBI" id="CHEBI:15378"/>
        <dbReference type="ChEBI" id="CHEBI:30013"/>
        <dbReference type="ChEBI" id="CHEBI:30616"/>
        <dbReference type="ChEBI" id="CHEBI:61977"/>
        <dbReference type="ChEBI" id="CHEBI:456216"/>
        <dbReference type="EC" id="2.7.11.1"/>
    </reaction>
</comment>
<evidence type="ECO:0000256" key="17">
    <source>
        <dbReference type="PIRNR" id="PIRNR000641"/>
    </source>
</evidence>
<dbReference type="GO" id="GO:0005524">
    <property type="term" value="F:ATP binding"/>
    <property type="evidence" value="ECO:0007669"/>
    <property type="project" value="UniProtKB-UniRule"/>
</dbReference>
<dbReference type="Pfam" id="PF01453">
    <property type="entry name" value="B_lectin"/>
    <property type="match status" value="1"/>
</dbReference>
<evidence type="ECO:0000256" key="5">
    <source>
        <dbReference type="ARBA" id="ARBA00022692"/>
    </source>
</evidence>
<dbReference type="FunFam" id="1.10.510.10:FF:000302">
    <property type="entry name" value="Serine/threonine-protein kinase"/>
    <property type="match status" value="1"/>
</dbReference>
<dbReference type="InterPro" id="IPR000858">
    <property type="entry name" value="S_locus_glycoprot_dom"/>
</dbReference>
<feature type="transmembrane region" description="Helical" evidence="19">
    <location>
        <begin position="50"/>
        <end position="68"/>
    </location>
</feature>
<evidence type="ECO:0000256" key="8">
    <source>
        <dbReference type="ARBA" id="ARBA00022777"/>
    </source>
</evidence>
<keyword evidence="3" id="KW-0245">EGF-like domain</keyword>
<name>A0AAQ3KNS3_9LILI</name>
<evidence type="ECO:0000256" key="18">
    <source>
        <dbReference type="PROSITE-ProRule" id="PRU10141"/>
    </source>
</evidence>
<dbReference type="CDD" id="cd14066">
    <property type="entry name" value="STKc_IRAK"/>
    <property type="match status" value="1"/>
</dbReference>
<dbReference type="EC" id="2.7.11.1" evidence="17"/>
<feature type="transmembrane region" description="Helical" evidence="19">
    <location>
        <begin position="493"/>
        <end position="516"/>
    </location>
</feature>
<dbReference type="PROSITE" id="PS50927">
    <property type="entry name" value="BULB_LECTIN"/>
    <property type="match status" value="1"/>
</dbReference>
<evidence type="ECO:0000256" key="9">
    <source>
        <dbReference type="ARBA" id="ARBA00022840"/>
    </source>
</evidence>